<organism evidence="4 5">
    <name type="scientific">Yinghuangia soli</name>
    <dbReference type="NCBI Taxonomy" id="2908204"/>
    <lineage>
        <taxon>Bacteria</taxon>
        <taxon>Bacillati</taxon>
        <taxon>Actinomycetota</taxon>
        <taxon>Actinomycetes</taxon>
        <taxon>Kitasatosporales</taxon>
        <taxon>Streptomycetaceae</taxon>
        <taxon>Yinghuangia</taxon>
    </lineage>
</organism>
<dbReference type="GO" id="GO:0006281">
    <property type="term" value="P:DNA repair"/>
    <property type="evidence" value="ECO:0007669"/>
    <property type="project" value="InterPro"/>
</dbReference>
<sequence>MSGGPAAGAAVRRYTLTGPDGRPYRSEVPGVLGGYRRGRLFGRLDCPSALRAIARGGYIRERVFFADEAAARAAGYRPCAVCLPDLYARWKSGREESM</sequence>
<dbReference type="SUPFAM" id="SSF57884">
    <property type="entry name" value="Ada DNA repair protein, N-terminal domain (N-Ada 10)"/>
    <property type="match status" value="1"/>
</dbReference>
<dbReference type="GO" id="GO:0006355">
    <property type="term" value="P:regulation of DNA-templated transcription"/>
    <property type="evidence" value="ECO:0007669"/>
    <property type="project" value="InterPro"/>
</dbReference>
<evidence type="ECO:0000259" key="3">
    <source>
        <dbReference type="Pfam" id="PF02805"/>
    </source>
</evidence>
<dbReference type="GO" id="GO:0008168">
    <property type="term" value="F:methyltransferase activity"/>
    <property type="evidence" value="ECO:0007669"/>
    <property type="project" value="InterPro"/>
</dbReference>
<evidence type="ECO:0000313" key="4">
    <source>
        <dbReference type="EMBL" id="MCF2527703.1"/>
    </source>
</evidence>
<dbReference type="RefSeq" id="WP_235051856.1">
    <property type="nucleotide sequence ID" value="NZ_JAKFHA010000004.1"/>
</dbReference>
<evidence type="ECO:0000256" key="2">
    <source>
        <dbReference type="SAM" id="MobiDB-lite"/>
    </source>
</evidence>
<dbReference type="Proteomes" id="UP001165378">
    <property type="component" value="Unassembled WGS sequence"/>
</dbReference>
<protein>
    <submittedName>
        <fullName evidence="4">Metal-binding protein</fullName>
    </submittedName>
</protein>
<feature type="domain" description="Ada DNA repair metal-binding" evidence="3">
    <location>
        <begin position="39"/>
        <end position="85"/>
    </location>
</feature>
<gene>
    <name evidence="4" type="ORF">LZ495_10810</name>
</gene>
<dbReference type="Pfam" id="PF02805">
    <property type="entry name" value="Ada_Zn_binding"/>
    <property type="match status" value="1"/>
</dbReference>
<dbReference type="InterPro" id="IPR035451">
    <property type="entry name" value="Ada-like_dom_sf"/>
</dbReference>
<reference evidence="4" key="1">
    <citation type="submission" date="2022-01" db="EMBL/GenBank/DDBJ databases">
        <title>Genome-Based Taxonomic Classification of the Phylum Actinobacteria.</title>
        <authorList>
            <person name="Gao Y."/>
        </authorList>
    </citation>
    <scope>NUCLEOTIDE SEQUENCE</scope>
    <source>
        <strain evidence="4">KLBMP 8922</strain>
    </source>
</reference>
<keyword evidence="5" id="KW-1185">Reference proteome</keyword>
<dbReference type="GO" id="GO:0008270">
    <property type="term" value="F:zinc ion binding"/>
    <property type="evidence" value="ECO:0007669"/>
    <property type="project" value="InterPro"/>
</dbReference>
<dbReference type="AlphaFoldDB" id="A0AA41PXT2"/>
<dbReference type="Gene3D" id="3.40.10.10">
    <property type="entry name" value="DNA Methylphosphotriester Repair Domain"/>
    <property type="match status" value="1"/>
</dbReference>
<evidence type="ECO:0000256" key="1">
    <source>
        <dbReference type="ARBA" id="ARBA00023159"/>
    </source>
</evidence>
<evidence type="ECO:0000313" key="5">
    <source>
        <dbReference type="Proteomes" id="UP001165378"/>
    </source>
</evidence>
<comment type="caution">
    <text evidence="4">The sequence shown here is derived from an EMBL/GenBank/DDBJ whole genome shotgun (WGS) entry which is preliminary data.</text>
</comment>
<proteinExistence type="predicted"/>
<dbReference type="EMBL" id="JAKFHA010000004">
    <property type="protein sequence ID" value="MCF2527703.1"/>
    <property type="molecule type" value="Genomic_DNA"/>
</dbReference>
<name>A0AA41PXT2_9ACTN</name>
<keyword evidence="1" id="KW-0010">Activator</keyword>
<accession>A0AA41PXT2</accession>
<feature type="region of interest" description="Disordered" evidence="2">
    <location>
        <begin position="1"/>
        <end position="27"/>
    </location>
</feature>
<dbReference type="GO" id="GO:0003677">
    <property type="term" value="F:DNA binding"/>
    <property type="evidence" value="ECO:0007669"/>
    <property type="project" value="InterPro"/>
</dbReference>
<dbReference type="InterPro" id="IPR004026">
    <property type="entry name" value="Ada_DNA_repair_Zn-bd"/>
</dbReference>